<evidence type="ECO:0000256" key="3">
    <source>
        <dbReference type="ARBA" id="ARBA00022898"/>
    </source>
</evidence>
<dbReference type="InterPro" id="IPR015424">
    <property type="entry name" value="PyrdxlP-dep_Trfase"/>
</dbReference>
<organism evidence="9 10">
    <name type="scientific">Thermotomaculum hydrothermale</name>
    <dbReference type="NCBI Taxonomy" id="981385"/>
    <lineage>
        <taxon>Bacteria</taxon>
        <taxon>Pseudomonadati</taxon>
        <taxon>Acidobacteriota</taxon>
        <taxon>Holophagae</taxon>
        <taxon>Thermotomaculales</taxon>
        <taxon>Thermotomaculaceae</taxon>
        <taxon>Thermotomaculum</taxon>
    </lineage>
</organism>
<evidence type="ECO:0000256" key="4">
    <source>
        <dbReference type="ARBA" id="ARBA00023002"/>
    </source>
</evidence>
<dbReference type="InterPro" id="IPR020581">
    <property type="entry name" value="GDC_P"/>
</dbReference>
<protein>
    <recommendedName>
        <fullName evidence="6">Probable glycine dehydrogenase (decarboxylating) subunit 2</fullName>
        <ecNumber evidence="6">1.4.4.2</ecNumber>
    </recommendedName>
    <alternativeName>
        <fullName evidence="6">Glycine cleavage system P-protein subunit 2</fullName>
    </alternativeName>
    <alternativeName>
        <fullName evidence="6">Glycine decarboxylase subunit 2</fullName>
    </alternativeName>
    <alternativeName>
        <fullName evidence="6">Glycine dehydrogenase (aminomethyl-transferring) subunit 2</fullName>
    </alternativeName>
</protein>
<feature type="domain" description="Glycine cleavage system P-protein N-terminal" evidence="7">
    <location>
        <begin position="42"/>
        <end position="292"/>
    </location>
</feature>
<gene>
    <name evidence="6 9" type="primary">gcvPB</name>
    <name evidence="9" type="ORF">TTHT_0305</name>
</gene>
<keyword evidence="4 6" id="KW-0560">Oxidoreductase</keyword>
<feature type="modified residue" description="N6-(pyridoxal phosphate)lysine" evidence="6">
    <location>
        <position position="269"/>
    </location>
</feature>
<proteinExistence type="inferred from homology"/>
<comment type="catalytic activity">
    <reaction evidence="5 6">
        <text>N(6)-[(R)-lipoyl]-L-lysyl-[glycine-cleavage complex H protein] + glycine + H(+) = N(6)-[(R)-S(8)-aminomethyldihydrolipoyl]-L-lysyl-[glycine-cleavage complex H protein] + CO2</text>
        <dbReference type="Rhea" id="RHEA:24304"/>
        <dbReference type="Rhea" id="RHEA-COMP:10494"/>
        <dbReference type="Rhea" id="RHEA-COMP:10495"/>
        <dbReference type="ChEBI" id="CHEBI:15378"/>
        <dbReference type="ChEBI" id="CHEBI:16526"/>
        <dbReference type="ChEBI" id="CHEBI:57305"/>
        <dbReference type="ChEBI" id="CHEBI:83099"/>
        <dbReference type="ChEBI" id="CHEBI:83143"/>
        <dbReference type="EC" id="1.4.4.2"/>
    </reaction>
</comment>
<dbReference type="InterPro" id="IPR015421">
    <property type="entry name" value="PyrdxlP-dep_Trfase_major"/>
</dbReference>
<dbReference type="FunFam" id="3.40.640.10:FF:000224">
    <property type="entry name" value="Probable glycine dehydrogenase (decarboxylating) subunit 2"/>
    <property type="match status" value="1"/>
</dbReference>
<keyword evidence="3 6" id="KW-0663">Pyridoxal phosphate</keyword>
<dbReference type="GO" id="GO:0016594">
    <property type="term" value="F:glycine binding"/>
    <property type="evidence" value="ECO:0007669"/>
    <property type="project" value="TreeGrafter"/>
</dbReference>
<evidence type="ECO:0000256" key="1">
    <source>
        <dbReference type="ARBA" id="ARBA00001933"/>
    </source>
</evidence>
<dbReference type="GO" id="GO:0004375">
    <property type="term" value="F:glycine dehydrogenase (decarboxylating) activity"/>
    <property type="evidence" value="ECO:0007669"/>
    <property type="project" value="UniProtKB-EC"/>
</dbReference>
<dbReference type="EMBL" id="AP017470">
    <property type="protein sequence ID" value="BBB31924.1"/>
    <property type="molecule type" value="Genomic_DNA"/>
</dbReference>
<comment type="function">
    <text evidence="2 6">The glycine cleavage system catalyzes the degradation of glycine. The P protein binds the alpha-amino group of glycine through its pyridoxal phosphate cofactor; CO(2) is released and the remaining methylamine moiety is then transferred to the lipoamide cofactor of the H protein.</text>
</comment>
<evidence type="ECO:0000256" key="2">
    <source>
        <dbReference type="ARBA" id="ARBA00003788"/>
    </source>
</evidence>
<dbReference type="InterPro" id="IPR049316">
    <property type="entry name" value="GDC-P_C"/>
</dbReference>
<dbReference type="SUPFAM" id="SSF53383">
    <property type="entry name" value="PLP-dependent transferases"/>
    <property type="match status" value="1"/>
</dbReference>
<dbReference type="Pfam" id="PF21478">
    <property type="entry name" value="GcvP2_C"/>
    <property type="match status" value="1"/>
</dbReference>
<dbReference type="Gene3D" id="3.90.1150.10">
    <property type="entry name" value="Aspartate Aminotransferase, domain 1"/>
    <property type="match status" value="1"/>
</dbReference>
<evidence type="ECO:0000256" key="5">
    <source>
        <dbReference type="ARBA" id="ARBA00049026"/>
    </source>
</evidence>
<dbReference type="NCBIfam" id="NF003346">
    <property type="entry name" value="PRK04366.1"/>
    <property type="match status" value="1"/>
</dbReference>
<feature type="domain" description="Glycine dehydrogenase C-terminal" evidence="8">
    <location>
        <begin position="351"/>
        <end position="450"/>
    </location>
</feature>
<evidence type="ECO:0000313" key="10">
    <source>
        <dbReference type="Proteomes" id="UP000595564"/>
    </source>
</evidence>
<name>A0A7R6PDU7_9BACT</name>
<comment type="similarity">
    <text evidence="6">Belongs to the GcvP family. C-terminal subunit subfamily.</text>
</comment>
<dbReference type="AlphaFoldDB" id="A0A7R6PDU7"/>
<evidence type="ECO:0000256" key="6">
    <source>
        <dbReference type="HAMAP-Rule" id="MF_00713"/>
    </source>
</evidence>
<reference evidence="9 10" key="1">
    <citation type="journal article" date="2012" name="Extremophiles">
        <title>Thermotomaculum hydrothermale gen. nov., sp. nov., a novel heterotrophic thermophile within the phylum Acidobacteria from a deep-sea hydrothermal vent chimney in the Southern Okinawa Trough.</title>
        <authorList>
            <person name="Izumi H."/>
            <person name="Nunoura T."/>
            <person name="Miyazaki M."/>
            <person name="Mino S."/>
            <person name="Toki T."/>
            <person name="Takai K."/>
            <person name="Sako Y."/>
            <person name="Sawabe T."/>
            <person name="Nakagawa S."/>
        </authorList>
    </citation>
    <scope>NUCLEOTIDE SEQUENCE [LARGE SCALE GENOMIC DNA]</scope>
    <source>
        <strain evidence="9 10">AC55</strain>
    </source>
</reference>
<comment type="subunit">
    <text evidence="6">The glycine cleavage system is composed of four proteins: P, T, L and H. In this organism, the P 'protein' is a heterodimer of two subunits.</text>
</comment>
<dbReference type="KEGG" id="thyd:TTHT_0305"/>
<evidence type="ECO:0000259" key="7">
    <source>
        <dbReference type="Pfam" id="PF02347"/>
    </source>
</evidence>
<accession>A0A7R6PDU7</accession>
<dbReference type="InterPro" id="IPR049315">
    <property type="entry name" value="GDC-P_N"/>
</dbReference>
<dbReference type="Pfam" id="PF02347">
    <property type="entry name" value="GDC-P"/>
    <property type="match status" value="1"/>
</dbReference>
<dbReference type="FunFam" id="3.90.1150.10:FF:000014">
    <property type="entry name" value="Probable glycine dehydrogenase (decarboxylating) subunit 2"/>
    <property type="match status" value="1"/>
</dbReference>
<dbReference type="GO" id="GO:0030170">
    <property type="term" value="F:pyridoxal phosphate binding"/>
    <property type="evidence" value="ECO:0007669"/>
    <property type="project" value="TreeGrafter"/>
</dbReference>
<dbReference type="PANTHER" id="PTHR11773:SF1">
    <property type="entry name" value="GLYCINE DEHYDROGENASE (DECARBOXYLATING), MITOCHONDRIAL"/>
    <property type="match status" value="1"/>
</dbReference>
<dbReference type="EC" id="1.4.4.2" evidence="6"/>
<dbReference type="CDD" id="cd00613">
    <property type="entry name" value="GDC-P"/>
    <property type="match status" value="1"/>
</dbReference>
<evidence type="ECO:0000259" key="8">
    <source>
        <dbReference type="Pfam" id="PF21478"/>
    </source>
</evidence>
<evidence type="ECO:0000313" key="9">
    <source>
        <dbReference type="EMBL" id="BBB31924.1"/>
    </source>
</evidence>
<dbReference type="GO" id="GO:0019464">
    <property type="term" value="P:glycine decarboxylation via glycine cleavage system"/>
    <property type="evidence" value="ECO:0007669"/>
    <property type="project" value="UniProtKB-UniRule"/>
</dbReference>
<dbReference type="InterPro" id="IPR023012">
    <property type="entry name" value="GcvPB"/>
</dbReference>
<dbReference type="Gene3D" id="3.40.640.10">
    <property type="entry name" value="Type I PLP-dependent aspartate aminotransferase-like (Major domain)"/>
    <property type="match status" value="1"/>
</dbReference>
<dbReference type="GO" id="GO:0005960">
    <property type="term" value="C:glycine cleavage complex"/>
    <property type="evidence" value="ECO:0007669"/>
    <property type="project" value="TreeGrafter"/>
</dbReference>
<sequence>MKTLRDKEKLIFELSVEGKTGIDIDFPVKEKAFEGEYKREGEIGLPQVSEVEVVRHFTRLSKMNYGVDDGFYPLGSCTMKHNPKMNEKVATMEGFLYSHPMFSYNLVQGSLKAMKVLQDYLCEITGMDFCTLQPAAGAHGELTGMMMVRRYHEKKGNPRKYVLIPDSAHGTNPATSTFAGYQVIEIKSDETGCVDLEALKETVNEDVAALMLTNPNTLGVFEKNIKQIANILHEKDALLYMDGANMNALMGIVKPGEMGVDVMHLNLHKTFSTPHGGGGPGSGPVCFKSHLKDYQPVPVIEGDDDNGYTMNWNLPDSIGKVHGFYGNFLVTLKALAYIMAMGGEGLKQTTIDAVLNANYVREKLKGYYNLPFKSETLHEVVFNDKIQEEYGVSTLDIAKRLIDYGIHPPTIYFPLIVHGAIMIEPTESESKEEIDYFVEVMKKVAEEAKENPEILHEAPHYTPVRRLDETLAARKPVLKWEREND</sequence>
<dbReference type="InterPro" id="IPR015422">
    <property type="entry name" value="PyrdxlP-dep_Trfase_small"/>
</dbReference>
<dbReference type="HAMAP" id="MF_00713">
    <property type="entry name" value="GcvPB"/>
    <property type="match status" value="1"/>
</dbReference>
<comment type="cofactor">
    <cofactor evidence="1 6">
        <name>pyridoxal 5'-phosphate</name>
        <dbReference type="ChEBI" id="CHEBI:597326"/>
    </cofactor>
</comment>
<dbReference type="Gene3D" id="6.20.440.10">
    <property type="match status" value="1"/>
</dbReference>
<dbReference type="RefSeq" id="WP_201328258.1">
    <property type="nucleotide sequence ID" value="NZ_AP017470.1"/>
</dbReference>
<dbReference type="GO" id="GO:0005829">
    <property type="term" value="C:cytosol"/>
    <property type="evidence" value="ECO:0007669"/>
    <property type="project" value="TreeGrafter"/>
</dbReference>
<dbReference type="Proteomes" id="UP000595564">
    <property type="component" value="Chromosome"/>
</dbReference>
<dbReference type="PANTHER" id="PTHR11773">
    <property type="entry name" value="GLYCINE DEHYDROGENASE, DECARBOXYLATING"/>
    <property type="match status" value="1"/>
</dbReference>
<keyword evidence="10" id="KW-1185">Reference proteome</keyword>